<name>A0A9N9ISD6_9GLOM</name>
<organism evidence="1 2">
    <name type="scientific">Acaulospora morrowiae</name>
    <dbReference type="NCBI Taxonomy" id="94023"/>
    <lineage>
        <taxon>Eukaryota</taxon>
        <taxon>Fungi</taxon>
        <taxon>Fungi incertae sedis</taxon>
        <taxon>Mucoromycota</taxon>
        <taxon>Glomeromycotina</taxon>
        <taxon>Glomeromycetes</taxon>
        <taxon>Diversisporales</taxon>
        <taxon>Acaulosporaceae</taxon>
        <taxon>Acaulospora</taxon>
    </lineage>
</organism>
<reference evidence="1" key="1">
    <citation type="submission" date="2021-06" db="EMBL/GenBank/DDBJ databases">
        <authorList>
            <person name="Kallberg Y."/>
            <person name="Tangrot J."/>
            <person name="Rosling A."/>
        </authorList>
    </citation>
    <scope>NUCLEOTIDE SEQUENCE</scope>
    <source>
        <strain evidence="1">CL551</strain>
    </source>
</reference>
<evidence type="ECO:0000313" key="2">
    <source>
        <dbReference type="Proteomes" id="UP000789342"/>
    </source>
</evidence>
<dbReference type="Proteomes" id="UP000789342">
    <property type="component" value="Unassembled WGS sequence"/>
</dbReference>
<evidence type="ECO:0000313" key="1">
    <source>
        <dbReference type="EMBL" id="CAG8747755.1"/>
    </source>
</evidence>
<gene>
    <name evidence="1" type="ORF">AMORRO_LOCUS15149</name>
</gene>
<dbReference type="OrthoDB" id="2394465at2759"/>
<comment type="caution">
    <text evidence="1">The sequence shown here is derived from an EMBL/GenBank/DDBJ whole genome shotgun (WGS) entry which is preliminary data.</text>
</comment>
<dbReference type="EMBL" id="CAJVPV010033818">
    <property type="protein sequence ID" value="CAG8747755.1"/>
    <property type="molecule type" value="Genomic_DNA"/>
</dbReference>
<accession>A0A9N9ISD6</accession>
<protein>
    <submittedName>
        <fullName evidence="1">17752_t:CDS:1</fullName>
    </submittedName>
</protein>
<feature type="non-terminal residue" evidence="1">
    <location>
        <position position="49"/>
    </location>
</feature>
<keyword evidence="2" id="KW-1185">Reference proteome</keyword>
<proteinExistence type="predicted"/>
<sequence>NLTEELIIKELQKQMDLLCVHTSIPIKNWINSEDEQEIHQQFTDDDFIQ</sequence>
<dbReference type="AlphaFoldDB" id="A0A9N9ISD6"/>
<feature type="non-terminal residue" evidence="1">
    <location>
        <position position="1"/>
    </location>
</feature>